<dbReference type="AlphaFoldDB" id="A0A0J1HLW4"/>
<name>A0A0J1HLW4_NIACI</name>
<evidence type="ECO:0000313" key="3">
    <source>
        <dbReference type="Proteomes" id="UP000036045"/>
    </source>
</evidence>
<dbReference type="EMBL" id="LDPH01000064">
    <property type="protein sequence ID" value="KLV14752.1"/>
    <property type="molecule type" value="Genomic_DNA"/>
</dbReference>
<feature type="transmembrane region" description="Helical" evidence="1">
    <location>
        <begin position="7"/>
        <end position="26"/>
    </location>
</feature>
<organism evidence="2 3">
    <name type="scientific">Niallia circulans</name>
    <name type="common">Bacillus circulans</name>
    <dbReference type="NCBI Taxonomy" id="1397"/>
    <lineage>
        <taxon>Bacteria</taxon>
        <taxon>Bacillati</taxon>
        <taxon>Bacillota</taxon>
        <taxon>Bacilli</taxon>
        <taxon>Bacillales</taxon>
        <taxon>Bacillaceae</taxon>
        <taxon>Niallia</taxon>
    </lineage>
</organism>
<keyword evidence="3" id="KW-1185">Reference proteome</keyword>
<keyword evidence="1" id="KW-0812">Transmembrane</keyword>
<accession>A0A0J1HLW4</accession>
<protein>
    <recommendedName>
        <fullName evidence="4">DUF3955 domain-containing protein</fullName>
    </recommendedName>
</protein>
<sequence length="67" mass="7779">MTKKYTILGKVIAWLGFLFFMLGFMFNESIGVLREDIPEDFYPFSLPSIIIGIILLLISNFFKKKNV</sequence>
<keyword evidence="1" id="KW-1133">Transmembrane helix</keyword>
<dbReference type="PATRIC" id="fig|1397.4.peg.4997"/>
<gene>
    <name evidence="2" type="ORF">ABW02_25885</name>
</gene>
<feature type="transmembrane region" description="Helical" evidence="1">
    <location>
        <begin position="41"/>
        <end position="62"/>
    </location>
</feature>
<proteinExistence type="predicted"/>
<reference evidence="2 3" key="1">
    <citation type="submission" date="2015-05" db="EMBL/GenBank/DDBJ databases">
        <title>Whole genome sequence and identification of bacterial endophytes from Costus igneus.</title>
        <authorList>
            <person name="Lee Y.P."/>
            <person name="Gan H.M."/>
            <person name="Eng W."/>
            <person name="Wheatley M.S."/>
            <person name="Caraballo A."/>
            <person name="Polter S."/>
            <person name="Savka M.A."/>
            <person name="Hudson A.O."/>
        </authorList>
    </citation>
    <scope>NUCLEOTIDE SEQUENCE [LARGE SCALE GENOMIC DNA]</scope>
    <source>
        <strain evidence="2 3">RIT379</strain>
    </source>
</reference>
<keyword evidence="1" id="KW-0472">Membrane</keyword>
<dbReference type="Proteomes" id="UP000036045">
    <property type="component" value="Unassembled WGS sequence"/>
</dbReference>
<evidence type="ECO:0000256" key="1">
    <source>
        <dbReference type="SAM" id="Phobius"/>
    </source>
</evidence>
<evidence type="ECO:0008006" key="4">
    <source>
        <dbReference type="Google" id="ProtNLM"/>
    </source>
</evidence>
<comment type="caution">
    <text evidence="2">The sequence shown here is derived from an EMBL/GenBank/DDBJ whole genome shotgun (WGS) entry which is preliminary data.</text>
</comment>
<evidence type="ECO:0000313" key="2">
    <source>
        <dbReference type="EMBL" id="KLV14752.1"/>
    </source>
</evidence>